<proteinExistence type="predicted"/>
<dbReference type="AlphaFoldDB" id="A0A8B2NMK2"/>
<dbReference type="InterPro" id="IPR010093">
    <property type="entry name" value="SinI_DNA-bd"/>
</dbReference>
<dbReference type="GO" id="GO:0003677">
    <property type="term" value="F:DNA binding"/>
    <property type="evidence" value="ECO:0007669"/>
    <property type="project" value="UniProtKB-KW"/>
</dbReference>
<protein>
    <submittedName>
        <fullName evidence="2">DNA-binding protein</fullName>
    </submittedName>
</protein>
<sequence>MAKFIPGLTTTSNLLLKCEAANYLRISPSTFRRLEKAGELPEPVKVGPRTLYRRADLDDWLAPDSRTGEDSDSAAILAAVRWS</sequence>
<dbReference type="NCBIfam" id="TIGR01764">
    <property type="entry name" value="excise"/>
    <property type="match status" value="1"/>
</dbReference>
<dbReference type="InterPro" id="IPR041657">
    <property type="entry name" value="HTH_17"/>
</dbReference>
<keyword evidence="3" id="KW-1185">Reference proteome</keyword>
<gene>
    <name evidence="2" type="ORF">DLJ53_27625</name>
</gene>
<dbReference type="Proteomes" id="UP000249590">
    <property type="component" value="Unassembled WGS sequence"/>
</dbReference>
<dbReference type="SUPFAM" id="SSF46955">
    <property type="entry name" value="Putative DNA-binding domain"/>
    <property type="match status" value="1"/>
</dbReference>
<evidence type="ECO:0000313" key="3">
    <source>
        <dbReference type="Proteomes" id="UP000249590"/>
    </source>
</evidence>
<dbReference type="Pfam" id="PF12728">
    <property type="entry name" value="HTH_17"/>
    <property type="match status" value="1"/>
</dbReference>
<reference evidence="2 3" key="1">
    <citation type="submission" date="2018-05" db="EMBL/GenBank/DDBJ databases">
        <title>Acuticoccus sediminis sp. nov., isolated from deep-sea sediment of Indian Ocean.</title>
        <authorList>
            <person name="Liu X."/>
            <person name="Lai Q."/>
            <person name="Du Y."/>
            <person name="Sun F."/>
            <person name="Zhang X."/>
            <person name="Wang S."/>
            <person name="Shao Z."/>
        </authorList>
    </citation>
    <scope>NUCLEOTIDE SEQUENCE [LARGE SCALE GENOMIC DNA]</scope>
    <source>
        <strain evidence="2 3">PTG4-2</strain>
    </source>
</reference>
<dbReference type="EMBL" id="QHHQ01000008">
    <property type="protein sequence ID" value="RAH97627.1"/>
    <property type="molecule type" value="Genomic_DNA"/>
</dbReference>
<feature type="domain" description="Helix-turn-helix" evidence="1">
    <location>
        <begin position="19"/>
        <end position="62"/>
    </location>
</feature>
<accession>A0A8B2NMK2</accession>
<keyword evidence="2" id="KW-0238">DNA-binding</keyword>
<dbReference type="OrthoDB" id="9806994at2"/>
<evidence type="ECO:0000259" key="1">
    <source>
        <dbReference type="Pfam" id="PF12728"/>
    </source>
</evidence>
<comment type="caution">
    <text evidence="2">The sequence shown here is derived from an EMBL/GenBank/DDBJ whole genome shotgun (WGS) entry which is preliminary data.</text>
</comment>
<dbReference type="InterPro" id="IPR009061">
    <property type="entry name" value="DNA-bd_dom_put_sf"/>
</dbReference>
<name>A0A8B2NMK2_9HYPH</name>
<evidence type="ECO:0000313" key="2">
    <source>
        <dbReference type="EMBL" id="RAH97627.1"/>
    </source>
</evidence>
<dbReference type="RefSeq" id="WP_111351429.1">
    <property type="nucleotide sequence ID" value="NZ_QHHQ01000008.1"/>
</dbReference>
<organism evidence="2 3">
    <name type="scientific">Acuticoccus sediminis</name>
    <dbReference type="NCBI Taxonomy" id="2184697"/>
    <lineage>
        <taxon>Bacteria</taxon>
        <taxon>Pseudomonadati</taxon>
        <taxon>Pseudomonadota</taxon>
        <taxon>Alphaproteobacteria</taxon>
        <taxon>Hyphomicrobiales</taxon>
        <taxon>Amorphaceae</taxon>
        <taxon>Acuticoccus</taxon>
    </lineage>
</organism>